<comment type="caution">
    <text evidence="1">The sequence shown here is derived from an EMBL/GenBank/DDBJ whole genome shotgun (WGS) entry which is preliminary data.</text>
</comment>
<name>A0A941IGZ7_9BURK</name>
<evidence type="ECO:0000313" key="2">
    <source>
        <dbReference type="Proteomes" id="UP000678545"/>
    </source>
</evidence>
<dbReference type="Pfam" id="PF06841">
    <property type="entry name" value="Phage_T4_gp19"/>
    <property type="match status" value="1"/>
</dbReference>
<protein>
    <submittedName>
        <fullName evidence="1">Phage tail protein</fullName>
    </submittedName>
</protein>
<dbReference type="RefSeq" id="WP_212675621.1">
    <property type="nucleotide sequence ID" value="NZ_JAGSPJ010000004.1"/>
</dbReference>
<accession>A0A941IGZ7</accession>
<dbReference type="InterPro" id="IPR011747">
    <property type="entry name" value="CHP02241"/>
</dbReference>
<evidence type="ECO:0000313" key="1">
    <source>
        <dbReference type="EMBL" id="MBR7800490.1"/>
    </source>
</evidence>
<reference evidence="1" key="1">
    <citation type="submission" date="2021-04" db="EMBL/GenBank/DDBJ databases">
        <title>novel species isolated from subtropical streams in China.</title>
        <authorList>
            <person name="Lu H."/>
        </authorList>
    </citation>
    <scope>NUCLEOTIDE SEQUENCE</scope>
    <source>
        <strain evidence="1">FT137W</strain>
    </source>
</reference>
<dbReference type="EMBL" id="JAGSPJ010000004">
    <property type="protein sequence ID" value="MBR7800490.1"/>
    <property type="molecule type" value="Genomic_DNA"/>
</dbReference>
<organism evidence="1 2">
    <name type="scientific">Undibacterium fentianense</name>
    <dbReference type="NCBI Taxonomy" id="2828728"/>
    <lineage>
        <taxon>Bacteria</taxon>
        <taxon>Pseudomonadati</taxon>
        <taxon>Pseudomonadota</taxon>
        <taxon>Betaproteobacteria</taxon>
        <taxon>Burkholderiales</taxon>
        <taxon>Oxalobacteraceae</taxon>
        <taxon>Undibacterium</taxon>
    </lineage>
</organism>
<dbReference type="NCBIfam" id="TIGR02241">
    <property type="entry name" value="conserved hypothetical phage tail region protein"/>
    <property type="match status" value="1"/>
</dbReference>
<dbReference type="InterPro" id="IPR010667">
    <property type="entry name" value="Phage_T4_Gp19"/>
</dbReference>
<dbReference type="PANTHER" id="PTHR38009:SF1">
    <property type="entry name" value="CONSERVED HYPOTHETICAL PHAGE TAIL PROTEIN"/>
    <property type="match status" value="1"/>
</dbReference>
<keyword evidence="2" id="KW-1185">Reference proteome</keyword>
<dbReference type="GO" id="GO:0005198">
    <property type="term" value="F:structural molecule activity"/>
    <property type="evidence" value="ECO:0007669"/>
    <property type="project" value="InterPro"/>
</dbReference>
<sequence>MEYNDLLTGFYFNVKVDGSSSDADASFQEVHGLYKEMNIEEVNTNDENHSTYRLPSTAKCPNLILRRGIASTNSELIAWCQNTIDCDLDKPIQTKNISLTLTNENGESCMSWRFVKAYPIKYSVADLKSTENSILLEILEFSYQCFEVETSPVKESKLKSRR</sequence>
<dbReference type="AlphaFoldDB" id="A0A941IGZ7"/>
<dbReference type="PANTHER" id="PTHR38009">
    <property type="entry name" value="CONSERVED HYPOTHETICAL PHAGE TAIL PROTEIN"/>
    <property type="match status" value="1"/>
</dbReference>
<proteinExistence type="predicted"/>
<gene>
    <name evidence="1" type="ORF">KDM90_10835</name>
</gene>
<dbReference type="Proteomes" id="UP000678545">
    <property type="component" value="Unassembled WGS sequence"/>
</dbReference>